<dbReference type="RefSeq" id="WP_125569345.1">
    <property type="nucleotide sequence ID" value="NZ_AP019307.1"/>
</dbReference>
<evidence type="ECO:0000259" key="6">
    <source>
        <dbReference type="Pfam" id="PF01386"/>
    </source>
</evidence>
<keyword evidence="2" id="KW-0694">RNA-binding</keyword>
<sequence length="148" mass="16081">MAVEKLTAEARTEFGKGAARRARREGRIPAVIYANDVEPIHITLPNHGTVMALRHHGKHAILELEVDGKPQFVKTQQVQVDDLRRVIEHIDFIAIEKKDVAAAEAELAVEEAAEEAAHQAAAEAASHESHMDDASLEAPVVEGETAEA</sequence>
<keyword evidence="8" id="KW-1185">Reference proteome</keyword>
<proteinExistence type="predicted"/>
<dbReference type="GO" id="GO:0008097">
    <property type="term" value="F:5S rRNA binding"/>
    <property type="evidence" value="ECO:0007669"/>
    <property type="project" value="InterPro"/>
</dbReference>
<dbReference type="KEGG" id="nbe:Back2_22550"/>
<keyword evidence="4" id="KW-0687">Ribonucleoprotein</keyword>
<dbReference type="CDD" id="cd00495">
    <property type="entry name" value="Ribosomal_L25_TL5_CTC"/>
    <property type="match status" value="1"/>
</dbReference>
<name>A0A3G9J2Y6_9ACTN</name>
<evidence type="ECO:0000256" key="4">
    <source>
        <dbReference type="ARBA" id="ARBA00023274"/>
    </source>
</evidence>
<dbReference type="InterPro" id="IPR001021">
    <property type="entry name" value="Ribosomal_bL25_long"/>
</dbReference>
<dbReference type="EMBL" id="AP019307">
    <property type="protein sequence ID" value="BBH17968.1"/>
    <property type="molecule type" value="Genomic_DNA"/>
</dbReference>
<dbReference type="Pfam" id="PF01386">
    <property type="entry name" value="Ribosomal_L25p"/>
    <property type="match status" value="1"/>
</dbReference>
<evidence type="ECO:0000256" key="2">
    <source>
        <dbReference type="ARBA" id="ARBA00022884"/>
    </source>
</evidence>
<dbReference type="InterPro" id="IPR011035">
    <property type="entry name" value="Ribosomal_bL25/Gln-tRNA_synth"/>
</dbReference>
<dbReference type="AlphaFoldDB" id="A0A3G9J2Y6"/>
<dbReference type="GO" id="GO:0022625">
    <property type="term" value="C:cytosolic large ribosomal subunit"/>
    <property type="evidence" value="ECO:0007669"/>
    <property type="project" value="TreeGrafter"/>
</dbReference>
<organism evidence="7 8">
    <name type="scientific">Nocardioides baekrokdamisoli</name>
    <dbReference type="NCBI Taxonomy" id="1804624"/>
    <lineage>
        <taxon>Bacteria</taxon>
        <taxon>Bacillati</taxon>
        <taxon>Actinomycetota</taxon>
        <taxon>Actinomycetes</taxon>
        <taxon>Propionibacteriales</taxon>
        <taxon>Nocardioidaceae</taxon>
        <taxon>Nocardioides</taxon>
    </lineage>
</organism>
<dbReference type="InterPro" id="IPR020056">
    <property type="entry name" value="Rbsml_bL25/Gln-tRNA_synth_N"/>
</dbReference>
<evidence type="ECO:0000313" key="8">
    <source>
        <dbReference type="Proteomes" id="UP000271573"/>
    </source>
</evidence>
<evidence type="ECO:0000256" key="3">
    <source>
        <dbReference type="ARBA" id="ARBA00022980"/>
    </source>
</evidence>
<dbReference type="NCBIfam" id="TIGR00731">
    <property type="entry name" value="bL25_bact_ctc"/>
    <property type="match status" value="1"/>
</dbReference>
<dbReference type="SUPFAM" id="SSF50715">
    <property type="entry name" value="Ribosomal protein L25-like"/>
    <property type="match status" value="1"/>
</dbReference>
<dbReference type="Proteomes" id="UP000271573">
    <property type="component" value="Chromosome"/>
</dbReference>
<dbReference type="Gene3D" id="2.40.240.10">
    <property type="entry name" value="Ribosomal Protein L25, Chain P"/>
    <property type="match status" value="1"/>
</dbReference>
<protein>
    <recommendedName>
        <fullName evidence="6">Large ribosomal subunit protein bL25 L25 domain-containing protein</fullName>
    </recommendedName>
</protein>
<dbReference type="OrthoDB" id="5242980at2"/>
<gene>
    <name evidence="7" type="ORF">Back2_22550</name>
</gene>
<dbReference type="InterPro" id="IPR029751">
    <property type="entry name" value="Ribosomal_L25_dom"/>
</dbReference>
<dbReference type="InterPro" id="IPR020930">
    <property type="entry name" value="Ribosomal_uL5_bac-type"/>
</dbReference>
<dbReference type="PANTHER" id="PTHR33284">
    <property type="entry name" value="RIBOSOMAL PROTEIN L25/GLN-TRNA SYNTHETASE, ANTI-CODON-BINDING DOMAIN-CONTAINING PROTEIN"/>
    <property type="match status" value="1"/>
</dbReference>
<feature type="region of interest" description="Disordered" evidence="5">
    <location>
        <begin position="111"/>
        <end position="148"/>
    </location>
</feature>
<accession>A0A3G9J2Y6</accession>
<keyword evidence="3" id="KW-0689">Ribosomal protein</keyword>
<keyword evidence="1" id="KW-0699">rRNA-binding</keyword>
<dbReference type="PANTHER" id="PTHR33284:SF1">
    <property type="entry name" value="RIBOSOMAL PROTEIN L25_GLN-TRNA SYNTHETASE, ANTI-CODON-BINDING DOMAIN-CONTAINING PROTEIN"/>
    <property type="match status" value="1"/>
</dbReference>
<evidence type="ECO:0000256" key="1">
    <source>
        <dbReference type="ARBA" id="ARBA00022730"/>
    </source>
</evidence>
<evidence type="ECO:0000313" key="7">
    <source>
        <dbReference type="EMBL" id="BBH17968.1"/>
    </source>
</evidence>
<evidence type="ECO:0000256" key="5">
    <source>
        <dbReference type="SAM" id="MobiDB-lite"/>
    </source>
</evidence>
<dbReference type="GO" id="GO:0003735">
    <property type="term" value="F:structural constituent of ribosome"/>
    <property type="evidence" value="ECO:0007669"/>
    <property type="project" value="InterPro"/>
</dbReference>
<dbReference type="GO" id="GO:0006412">
    <property type="term" value="P:translation"/>
    <property type="evidence" value="ECO:0007669"/>
    <property type="project" value="InterPro"/>
</dbReference>
<feature type="domain" description="Large ribosomal subunit protein bL25 L25" evidence="6">
    <location>
        <begin position="6"/>
        <end position="92"/>
    </location>
</feature>
<reference evidence="7 8" key="1">
    <citation type="submission" date="2018-11" db="EMBL/GenBank/DDBJ databases">
        <title>Complete genome sequence of Nocardioides baekrokdamisoli strain KCTC 39748.</title>
        <authorList>
            <person name="Kang S.W."/>
            <person name="Lee K.C."/>
            <person name="Kim K.K."/>
            <person name="Kim J.S."/>
            <person name="Kim D.S."/>
            <person name="Ko S.H."/>
            <person name="Yang S.H."/>
            <person name="Shin Y.K."/>
            <person name="Lee J.S."/>
        </authorList>
    </citation>
    <scope>NUCLEOTIDE SEQUENCE [LARGE SCALE GENOMIC DNA]</scope>
    <source>
        <strain evidence="7 8">KCTC 39748</strain>
    </source>
</reference>